<proteinExistence type="predicted"/>
<accession>A0ACB9JMP5</accession>
<sequence>MYGRYLFNIVSLCFLWKTEMVKFCSVSSLVALILCVEGESLVDRKRLAAWKRWLGVRPSESAMTMVRWVEAFEEGFDGGGKVGLDVGGEEGGGDGLEEEGGGGEGGGGG</sequence>
<reference evidence="2" key="1">
    <citation type="journal article" date="2022" name="Mol. Ecol. Resour.">
        <title>The genomes of chicory, endive, great burdock and yacon provide insights into Asteraceae palaeo-polyploidization history and plant inulin production.</title>
        <authorList>
            <person name="Fan W."/>
            <person name="Wang S."/>
            <person name="Wang H."/>
            <person name="Wang A."/>
            <person name="Jiang F."/>
            <person name="Liu H."/>
            <person name="Zhao H."/>
            <person name="Xu D."/>
            <person name="Zhang Y."/>
        </authorList>
    </citation>
    <scope>NUCLEOTIDE SEQUENCE [LARGE SCALE GENOMIC DNA]</scope>
    <source>
        <strain evidence="2">cv. Yunnan</strain>
    </source>
</reference>
<protein>
    <submittedName>
        <fullName evidence="1">Uncharacterized protein</fullName>
    </submittedName>
</protein>
<keyword evidence="2" id="KW-1185">Reference proteome</keyword>
<organism evidence="1 2">
    <name type="scientific">Smallanthus sonchifolius</name>
    <dbReference type="NCBI Taxonomy" id="185202"/>
    <lineage>
        <taxon>Eukaryota</taxon>
        <taxon>Viridiplantae</taxon>
        <taxon>Streptophyta</taxon>
        <taxon>Embryophyta</taxon>
        <taxon>Tracheophyta</taxon>
        <taxon>Spermatophyta</taxon>
        <taxon>Magnoliopsida</taxon>
        <taxon>eudicotyledons</taxon>
        <taxon>Gunneridae</taxon>
        <taxon>Pentapetalae</taxon>
        <taxon>asterids</taxon>
        <taxon>campanulids</taxon>
        <taxon>Asterales</taxon>
        <taxon>Asteraceae</taxon>
        <taxon>Asteroideae</taxon>
        <taxon>Heliantheae alliance</taxon>
        <taxon>Millerieae</taxon>
        <taxon>Smallanthus</taxon>
    </lineage>
</organism>
<gene>
    <name evidence="1" type="ORF">L1987_08576</name>
</gene>
<evidence type="ECO:0000313" key="2">
    <source>
        <dbReference type="Proteomes" id="UP001056120"/>
    </source>
</evidence>
<evidence type="ECO:0000313" key="1">
    <source>
        <dbReference type="EMBL" id="KAI3821020.1"/>
    </source>
</evidence>
<reference evidence="1 2" key="2">
    <citation type="journal article" date="2022" name="Mol. Ecol. Resour.">
        <title>The genomes of chicory, endive, great burdock and yacon provide insights into Asteraceae paleo-polyploidization history and plant inulin production.</title>
        <authorList>
            <person name="Fan W."/>
            <person name="Wang S."/>
            <person name="Wang H."/>
            <person name="Wang A."/>
            <person name="Jiang F."/>
            <person name="Liu H."/>
            <person name="Zhao H."/>
            <person name="Xu D."/>
            <person name="Zhang Y."/>
        </authorList>
    </citation>
    <scope>NUCLEOTIDE SEQUENCE [LARGE SCALE GENOMIC DNA]</scope>
    <source>
        <strain evidence="2">cv. Yunnan</strain>
        <tissue evidence="1">Leaves</tissue>
    </source>
</reference>
<comment type="caution">
    <text evidence="1">The sequence shown here is derived from an EMBL/GenBank/DDBJ whole genome shotgun (WGS) entry which is preliminary data.</text>
</comment>
<dbReference type="EMBL" id="CM042020">
    <property type="protein sequence ID" value="KAI3821020.1"/>
    <property type="molecule type" value="Genomic_DNA"/>
</dbReference>
<dbReference type="Proteomes" id="UP001056120">
    <property type="component" value="Linkage Group LG03"/>
</dbReference>
<name>A0ACB9JMP5_9ASTR</name>